<evidence type="ECO:0000313" key="2">
    <source>
        <dbReference type="Proteomes" id="UP000012960"/>
    </source>
</evidence>
<reference evidence="1" key="1">
    <citation type="submission" date="2021-05" db="UniProtKB">
        <authorList>
            <consortium name="EnsemblPlants"/>
        </authorList>
    </citation>
    <scope>IDENTIFICATION</scope>
    <source>
        <strain evidence="1">subsp. malaccensis</strain>
    </source>
</reference>
<evidence type="ECO:0000313" key="1">
    <source>
        <dbReference type="EnsemblPlants" id="Ma03_p24100.1"/>
    </source>
</evidence>
<dbReference type="Gramene" id="Ma03_t24100.1">
    <property type="protein sequence ID" value="Ma03_p24100.1"/>
    <property type="gene ID" value="Ma03_g24100"/>
</dbReference>
<sequence>MMFHLLVGLFIGTLLSEFCDFSLSVLIGSFIVNHVTWNKLVLKKECE</sequence>
<dbReference type="InParanoid" id="A0A804IFM7"/>
<organism evidence="1 2">
    <name type="scientific">Musa acuminata subsp. malaccensis</name>
    <name type="common">Wild banana</name>
    <name type="synonym">Musa malaccensis</name>
    <dbReference type="NCBI Taxonomy" id="214687"/>
    <lineage>
        <taxon>Eukaryota</taxon>
        <taxon>Viridiplantae</taxon>
        <taxon>Streptophyta</taxon>
        <taxon>Embryophyta</taxon>
        <taxon>Tracheophyta</taxon>
        <taxon>Spermatophyta</taxon>
        <taxon>Magnoliopsida</taxon>
        <taxon>Liliopsida</taxon>
        <taxon>Zingiberales</taxon>
        <taxon>Musaceae</taxon>
        <taxon>Musa</taxon>
    </lineage>
</organism>
<accession>A0A804IFM7</accession>
<keyword evidence="2" id="KW-1185">Reference proteome</keyword>
<name>A0A804IFM7_MUSAM</name>
<proteinExistence type="predicted"/>
<dbReference type="EnsemblPlants" id="Ma03_t24100.1">
    <property type="protein sequence ID" value="Ma03_p24100.1"/>
    <property type="gene ID" value="Ma03_g24100"/>
</dbReference>
<protein>
    <submittedName>
        <fullName evidence="1">Uncharacterized protein</fullName>
    </submittedName>
</protein>
<dbReference type="Proteomes" id="UP000012960">
    <property type="component" value="Unplaced"/>
</dbReference>
<dbReference type="AlphaFoldDB" id="A0A804IFM7"/>